<evidence type="ECO:0000313" key="1">
    <source>
        <dbReference type="EMBL" id="KYC51613.1"/>
    </source>
</evidence>
<evidence type="ECO:0000313" key="2">
    <source>
        <dbReference type="Proteomes" id="UP000075578"/>
    </source>
</evidence>
<proteinExistence type="predicted"/>
<dbReference type="Proteomes" id="UP000075578">
    <property type="component" value="Unassembled WGS sequence"/>
</dbReference>
<dbReference type="AlphaFoldDB" id="A0A150J2Z8"/>
<sequence>MNDESNVFGDARVIPASKQAKAKMNHLKSKGLFKDLGDIWRLGAALGLLLEKSFKEELEMETFENINSLDPEGILAATMIGLYPDLSPKERMMLLVEHAEWGINEIHRMEEIGTLDFTKLGL</sequence>
<gene>
    <name evidence="1" type="ORF">AMQ74_01075</name>
</gene>
<organism evidence="1 2">
    <name type="scientific">Candidatus Methanofastidiosum methylothiophilum</name>
    <dbReference type="NCBI Taxonomy" id="1705564"/>
    <lineage>
        <taxon>Archaea</taxon>
        <taxon>Methanobacteriati</taxon>
        <taxon>Methanobacteriota</taxon>
        <taxon>Stenosarchaea group</taxon>
        <taxon>Candidatus Methanofastidiosia</taxon>
        <taxon>Candidatus Methanofastidiosales</taxon>
        <taxon>Candidatus Methanofastidiosaceae</taxon>
        <taxon>Candidatus Methanofastidiosum</taxon>
    </lineage>
</organism>
<protein>
    <submittedName>
        <fullName evidence="1">Uncharacterized protein</fullName>
    </submittedName>
</protein>
<comment type="caution">
    <text evidence="1">The sequence shown here is derived from an EMBL/GenBank/DDBJ whole genome shotgun (WGS) entry which is preliminary data.</text>
</comment>
<name>A0A150J2Z8_9EURY</name>
<accession>A0A150J2Z8</accession>
<dbReference type="EMBL" id="LNGD01000061">
    <property type="protein sequence ID" value="KYC51613.1"/>
    <property type="molecule type" value="Genomic_DNA"/>
</dbReference>
<reference evidence="1 2" key="1">
    <citation type="journal article" date="2016" name="ISME J.">
        <title>Chasing the elusive Euryarchaeota class WSA2: genomes reveal a uniquely fastidious methyl-reducing methanogen.</title>
        <authorList>
            <person name="Nobu M.K."/>
            <person name="Narihiro T."/>
            <person name="Kuroda K."/>
            <person name="Mei R."/>
            <person name="Liu W.T."/>
        </authorList>
    </citation>
    <scope>NUCLEOTIDE SEQUENCE [LARGE SCALE GENOMIC DNA]</scope>
    <source>
        <strain evidence="1">U1lsi0528_Bin089</strain>
    </source>
</reference>